<evidence type="ECO:0000256" key="3">
    <source>
        <dbReference type="ARBA" id="ARBA00022989"/>
    </source>
</evidence>
<keyword evidence="4 7" id="KW-0472">Membrane</keyword>
<evidence type="ECO:0000256" key="5">
    <source>
        <dbReference type="ARBA" id="ARBA00023239"/>
    </source>
</evidence>
<protein>
    <recommendedName>
        <fullName evidence="7">Endolytic murein transglycosylase</fullName>
        <ecNumber evidence="7">4.2.2.29</ecNumber>
    </recommendedName>
    <alternativeName>
        <fullName evidence="7">Peptidoglycan lytic transglycosylase</fullName>
    </alternativeName>
    <alternativeName>
        <fullName evidence="7">Peptidoglycan polymerization terminase</fullName>
    </alternativeName>
</protein>
<evidence type="ECO:0000256" key="7">
    <source>
        <dbReference type="HAMAP-Rule" id="MF_02065"/>
    </source>
</evidence>
<dbReference type="HAMAP" id="MF_02065">
    <property type="entry name" value="MltG"/>
    <property type="match status" value="1"/>
</dbReference>
<sequence>MRSRRIESERAKVKKRRMWRRVRTVITILLVLGLISGAVWLAWTQLASDSTAEEVDDFVGAGHGETQVTVFQGESGSDIGAKLVEAGVVKSTTAFIRAFEANQASSLIWPGTYTLRLEMSAADAVAALLDEANRLDNTVTVNPGQTLNQVVKKITEVTEISEADVSAALSDTKALGLPDAAGGKVEGWLAPGAYEVSPNETAQNLFSQMIAARIKQLDELKVPEDARQTLLIKASILEREVNIDSYLPKVARVIENRLADPAGETVGKLQMDSTVLYGVGKTGGIPTGEDLANDNPYNTYLHPGLPAAPIAQPGIEAIEAMLKPADGPWLYFVTIDLDTGETRFAATKAEHDANKALLDAYCAANAPKCEK</sequence>
<comment type="catalytic activity">
    <reaction evidence="7">
        <text>a peptidoglycan chain = a peptidoglycan chain with N-acetyl-1,6-anhydromuramyl-[peptide] at the reducing end + a peptidoglycan chain with N-acetylglucosamine at the non-reducing end.</text>
        <dbReference type="EC" id="4.2.2.29"/>
    </reaction>
</comment>
<evidence type="ECO:0000256" key="2">
    <source>
        <dbReference type="ARBA" id="ARBA00022692"/>
    </source>
</evidence>
<dbReference type="AlphaFoldDB" id="A0A3P1SHC4"/>
<comment type="function">
    <text evidence="7">Functions as a peptidoglycan terminase that cleaves nascent peptidoglycan strands endolytically to terminate their elongation.</text>
</comment>
<evidence type="ECO:0000256" key="4">
    <source>
        <dbReference type="ARBA" id="ARBA00023136"/>
    </source>
</evidence>
<evidence type="ECO:0000313" key="8">
    <source>
        <dbReference type="EMBL" id="RRC96548.1"/>
    </source>
</evidence>
<evidence type="ECO:0000256" key="1">
    <source>
        <dbReference type="ARBA" id="ARBA00022475"/>
    </source>
</evidence>
<dbReference type="OrthoDB" id="9814591at2"/>
<comment type="subcellular location">
    <subcellularLocation>
        <location evidence="7">Cell membrane</location>
        <topology evidence="7">Single-pass membrane protein</topology>
    </subcellularLocation>
</comment>
<keyword evidence="2 7" id="KW-0812">Transmembrane</keyword>
<keyword evidence="1 7" id="KW-1003">Cell membrane</keyword>
<dbReference type="EMBL" id="RQZF01000001">
    <property type="protein sequence ID" value="RRC96548.1"/>
    <property type="molecule type" value="Genomic_DNA"/>
</dbReference>
<dbReference type="Pfam" id="PF02618">
    <property type="entry name" value="YceG"/>
    <property type="match status" value="1"/>
</dbReference>
<gene>
    <name evidence="7 8" type="primary">mltG</name>
    <name evidence="8" type="ORF">EII11_00785</name>
</gene>
<dbReference type="GO" id="GO:0009252">
    <property type="term" value="P:peptidoglycan biosynthetic process"/>
    <property type="evidence" value="ECO:0007669"/>
    <property type="project" value="UniProtKB-UniRule"/>
</dbReference>
<dbReference type="InterPro" id="IPR003770">
    <property type="entry name" value="MLTG-like"/>
</dbReference>
<feature type="site" description="Important for catalytic activity" evidence="7">
    <location>
        <position position="240"/>
    </location>
</feature>
<dbReference type="PANTHER" id="PTHR30518">
    <property type="entry name" value="ENDOLYTIC MUREIN TRANSGLYCOSYLASE"/>
    <property type="match status" value="1"/>
</dbReference>
<proteinExistence type="inferred from homology"/>
<dbReference type="GO" id="GO:0008932">
    <property type="term" value="F:lytic endotransglycosylase activity"/>
    <property type="evidence" value="ECO:0007669"/>
    <property type="project" value="UniProtKB-UniRule"/>
</dbReference>
<dbReference type="PANTHER" id="PTHR30518:SF2">
    <property type="entry name" value="ENDOLYTIC MUREIN TRANSGLYCOSYLASE"/>
    <property type="match status" value="1"/>
</dbReference>
<keyword evidence="9" id="KW-1185">Reference proteome</keyword>
<evidence type="ECO:0000256" key="6">
    <source>
        <dbReference type="ARBA" id="ARBA00023316"/>
    </source>
</evidence>
<comment type="caution">
    <text evidence="8">The sequence shown here is derived from an EMBL/GenBank/DDBJ whole genome shotgun (WGS) entry which is preliminary data.</text>
</comment>
<dbReference type="GO" id="GO:0005886">
    <property type="term" value="C:plasma membrane"/>
    <property type="evidence" value="ECO:0007669"/>
    <property type="project" value="UniProtKB-SubCell"/>
</dbReference>
<reference evidence="8 9" key="1">
    <citation type="submission" date="2018-11" db="EMBL/GenBank/DDBJ databases">
        <title>Genomes From Bacteria Associated with the Canine Oral Cavity: a Test Case for Automated Genome-Based Taxonomic Assignment.</title>
        <authorList>
            <person name="Coil D.A."/>
            <person name="Jospin G."/>
            <person name="Darling A.E."/>
            <person name="Wallis C."/>
            <person name="Davis I.J."/>
            <person name="Harris S."/>
            <person name="Eisen J.A."/>
            <person name="Holcombe L.J."/>
            <person name="O'Flynn C."/>
        </authorList>
    </citation>
    <scope>NUCLEOTIDE SEQUENCE [LARGE SCALE GENOMIC DNA]</scope>
    <source>
        <strain evidence="8 9">OH770</strain>
    </source>
</reference>
<dbReference type="NCBIfam" id="TIGR00247">
    <property type="entry name" value="endolytic transglycosylase MltG"/>
    <property type="match status" value="1"/>
</dbReference>
<dbReference type="GO" id="GO:0071555">
    <property type="term" value="P:cell wall organization"/>
    <property type="evidence" value="ECO:0007669"/>
    <property type="project" value="UniProtKB-KW"/>
</dbReference>
<comment type="similarity">
    <text evidence="7">Belongs to the transglycosylase MltG family.</text>
</comment>
<keyword evidence="3 7" id="KW-1133">Transmembrane helix</keyword>
<keyword evidence="6 7" id="KW-0961">Cell wall biogenesis/degradation</keyword>
<organism evidence="8 9">
    <name type="scientific">Schaalia canis</name>
    <dbReference type="NCBI Taxonomy" id="100469"/>
    <lineage>
        <taxon>Bacteria</taxon>
        <taxon>Bacillati</taxon>
        <taxon>Actinomycetota</taxon>
        <taxon>Actinomycetes</taxon>
        <taxon>Actinomycetales</taxon>
        <taxon>Actinomycetaceae</taxon>
        <taxon>Schaalia</taxon>
    </lineage>
</organism>
<dbReference type="Gene3D" id="3.30.1490.480">
    <property type="entry name" value="Endolytic murein transglycosylase"/>
    <property type="match status" value="1"/>
</dbReference>
<dbReference type="Proteomes" id="UP000280444">
    <property type="component" value="Unassembled WGS sequence"/>
</dbReference>
<name>A0A3P1SHC4_9ACTO</name>
<keyword evidence="5 7" id="KW-0456">Lyase</keyword>
<dbReference type="EC" id="4.2.2.29" evidence="7"/>
<accession>A0A3P1SHC4</accession>
<feature type="transmembrane region" description="Helical" evidence="7">
    <location>
        <begin position="21"/>
        <end position="43"/>
    </location>
</feature>
<evidence type="ECO:0000313" key="9">
    <source>
        <dbReference type="Proteomes" id="UP000280444"/>
    </source>
</evidence>